<reference evidence="1" key="1">
    <citation type="submission" date="2022-07" db="EMBL/GenBank/DDBJ databases">
        <title>Phylogenomic reconstructions and comparative analyses of Kickxellomycotina fungi.</title>
        <authorList>
            <person name="Reynolds N.K."/>
            <person name="Stajich J.E."/>
            <person name="Barry K."/>
            <person name="Grigoriev I.V."/>
            <person name="Crous P."/>
            <person name="Smith M.E."/>
        </authorList>
    </citation>
    <scope>NUCLEOTIDE SEQUENCE</scope>
    <source>
        <strain evidence="1">BCRC 34381</strain>
    </source>
</reference>
<proteinExistence type="predicted"/>
<evidence type="ECO:0000313" key="2">
    <source>
        <dbReference type="Proteomes" id="UP001143981"/>
    </source>
</evidence>
<name>A0A9W8CNY9_9FUNG</name>
<evidence type="ECO:0000313" key="1">
    <source>
        <dbReference type="EMBL" id="KAJ1718332.1"/>
    </source>
</evidence>
<dbReference type="EMBL" id="JANBOI010003554">
    <property type="protein sequence ID" value="KAJ1718332.1"/>
    <property type="molecule type" value="Genomic_DNA"/>
</dbReference>
<keyword evidence="2" id="KW-1185">Reference proteome</keyword>
<sequence>LVAPEDVVHAGRYFERLSDTTDVQCETFSLLKHPHIIDGDIFVADEENPRIVVEALGAAVDDGVVFMIRKLRTIPPPKRGSMGDYVHAWAPEADNEGGYLSLAEMISSDPDTSDAPGLWSLLS</sequence>
<gene>
    <name evidence="1" type="ORF">LPJ61_006687</name>
</gene>
<protein>
    <submittedName>
        <fullName evidence="1">Uncharacterized protein</fullName>
    </submittedName>
</protein>
<accession>A0A9W8CNY9</accession>
<comment type="caution">
    <text evidence="1">The sequence shown here is derived from an EMBL/GenBank/DDBJ whole genome shotgun (WGS) entry which is preliminary data.</text>
</comment>
<feature type="non-terminal residue" evidence="1">
    <location>
        <position position="1"/>
    </location>
</feature>
<dbReference type="AlphaFoldDB" id="A0A9W8CNY9"/>
<organism evidence="1 2">
    <name type="scientific">Coemansia biformis</name>
    <dbReference type="NCBI Taxonomy" id="1286918"/>
    <lineage>
        <taxon>Eukaryota</taxon>
        <taxon>Fungi</taxon>
        <taxon>Fungi incertae sedis</taxon>
        <taxon>Zoopagomycota</taxon>
        <taxon>Kickxellomycotina</taxon>
        <taxon>Kickxellomycetes</taxon>
        <taxon>Kickxellales</taxon>
        <taxon>Kickxellaceae</taxon>
        <taxon>Coemansia</taxon>
    </lineage>
</organism>
<dbReference type="Proteomes" id="UP001143981">
    <property type="component" value="Unassembled WGS sequence"/>
</dbReference>
<dbReference type="OrthoDB" id="411251at2759"/>